<dbReference type="AlphaFoldDB" id="A0A183HJQ9"/>
<proteinExistence type="predicted"/>
<evidence type="ECO:0000313" key="1">
    <source>
        <dbReference type="EMBL" id="VDO52299.1"/>
    </source>
</evidence>
<dbReference type="STRING" id="387005.A0A183HJQ9"/>
<reference evidence="1 2" key="2">
    <citation type="submission" date="2018-11" db="EMBL/GenBank/DDBJ databases">
        <authorList>
            <consortium name="Pathogen Informatics"/>
        </authorList>
    </citation>
    <scope>NUCLEOTIDE SEQUENCE [LARGE SCALE GENOMIC DNA]</scope>
</reference>
<organism evidence="3">
    <name type="scientific">Onchocerca flexuosa</name>
    <dbReference type="NCBI Taxonomy" id="387005"/>
    <lineage>
        <taxon>Eukaryota</taxon>
        <taxon>Metazoa</taxon>
        <taxon>Ecdysozoa</taxon>
        <taxon>Nematoda</taxon>
        <taxon>Chromadorea</taxon>
        <taxon>Rhabditida</taxon>
        <taxon>Spirurina</taxon>
        <taxon>Spiruromorpha</taxon>
        <taxon>Filarioidea</taxon>
        <taxon>Onchocercidae</taxon>
        <taxon>Onchocerca</taxon>
    </lineage>
</organism>
<dbReference type="WBParaSite" id="OFLC_0000772001-mRNA-1">
    <property type="protein sequence ID" value="OFLC_0000772001-mRNA-1"/>
    <property type="gene ID" value="OFLC_0000772001"/>
</dbReference>
<reference evidence="3" key="1">
    <citation type="submission" date="2016-06" db="UniProtKB">
        <authorList>
            <consortium name="WormBaseParasite"/>
        </authorList>
    </citation>
    <scope>IDENTIFICATION</scope>
</reference>
<evidence type="ECO:0000313" key="2">
    <source>
        <dbReference type="Proteomes" id="UP000267606"/>
    </source>
</evidence>
<gene>
    <name evidence="1" type="ORF">OFLC_LOCUS7720</name>
</gene>
<accession>A0A183HJQ9</accession>
<dbReference type="EMBL" id="UZAJ01008239">
    <property type="protein sequence ID" value="VDO52299.1"/>
    <property type="molecule type" value="Genomic_DNA"/>
</dbReference>
<sequence>MGESDRLSSSDIRGFLKVSMNVRRSLDPTPAPSLRSTVLHEDDDILFSGSLMHYTMLIRIFQLCEIADHLRMHNDDVAKLALQVQIGKESEMTHVLQALYEVIDINEEIMLPVVWPTVVKYVR</sequence>
<dbReference type="Proteomes" id="UP000267606">
    <property type="component" value="Unassembled WGS sequence"/>
</dbReference>
<protein>
    <submittedName>
        <fullName evidence="3">NPH3 domain-containing protein</fullName>
    </submittedName>
</protein>
<name>A0A183HJQ9_9BILA</name>
<evidence type="ECO:0000313" key="3">
    <source>
        <dbReference type="WBParaSite" id="OFLC_0000772001-mRNA-1"/>
    </source>
</evidence>
<keyword evidence="2" id="KW-1185">Reference proteome</keyword>